<dbReference type="AlphaFoldDB" id="A0A7J7S845"/>
<evidence type="ECO:0000313" key="2">
    <source>
        <dbReference type="Proteomes" id="UP000585614"/>
    </source>
</evidence>
<reference evidence="1 2" key="1">
    <citation type="journal article" date="2020" name="Nature">
        <title>Six reference-quality genomes reveal evolution of bat adaptations.</title>
        <authorList>
            <person name="Jebb D."/>
            <person name="Huang Z."/>
            <person name="Pippel M."/>
            <person name="Hughes G.M."/>
            <person name="Lavrichenko K."/>
            <person name="Devanna P."/>
            <person name="Winkler S."/>
            <person name="Jermiin L.S."/>
            <person name="Skirmuntt E.C."/>
            <person name="Katzourakis A."/>
            <person name="Burkitt-Gray L."/>
            <person name="Ray D.A."/>
            <person name="Sullivan K.A.M."/>
            <person name="Roscito J.G."/>
            <person name="Kirilenko B.M."/>
            <person name="Davalos L.M."/>
            <person name="Corthals A.P."/>
            <person name="Power M.L."/>
            <person name="Jones G."/>
            <person name="Ransome R.D."/>
            <person name="Dechmann D.K.N."/>
            <person name="Locatelli A.G."/>
            <person name="Puechmaille S.J."/>
            <person name="Fedrigo O."/>
            <person name="Jarvis E.D."/>
            <person name="Hiller M."/>
            <person name="Vernes S.C."/>
            <person name="Myers E.W."/>
            <person name="Teeling E.C."/>
        </authorList>
    </citation>
    <scope>NUCLEOTIDE SEQUENCE [LARGE SCALE GENOMIC DNA]</scope>
    <source>
        <strain evidence="1">MRhiFer1</strain>
        <tissue evidence="1">Lung</tissue>
    </source>
</reference>
<dbReference type="EMBL" id="JACAGC010000023">
    <property type="protein sequence ID" value="KAF6284519.1"/>
    <property type="molecule type" value="Genomic_DNA"/>
</dbReference>
<proteinExistence type="predicted"/>
<accession>A0A7J7S845</accession>
<comment type="caution">
    <text evidence="1">The sequence shown here is derived from an EMBL/GenBank/DDBJ whole genome shotgun (WGS) entry which is preliminary data.</text>
</comment>
<gene>
    <name evidence="1" type="ORF">mRhiFer1_009272</name>
</gene>
<dbReference type="Proteomes" id="UP000585614">
    <property type="component" value="Unassembled WGS sequence"/>
</dbReference>
<name>A0A7J7S845_RHIFE</name>
<evidence type="ECO:0000313" key="1">
    <source>
        <dbReference type="EMBL" id="KAF6284519.1"/>
    </source>
</evidence>
<organism evidence="1 2">
    <name type="scientific">Rhinolophus ferrumequinum</name>
    <name type="common">Greater horseshoe bat</name>
    <dbReference type="NCBI Taxonomy" id="59479"/>
    <lineage>
        <taxon>Eukaryota</taxon>
        <taxon>Metazoa</taxon>
        <taxon>Chordata</taxon>
        <taxon>Craniata</taxon>
        <taxon>Vertebrata</taxon>
        <taxon>Euteleostomi</taxon>
        <taxon>Mammalia</taxon>
        <taxon>Eutheria</taxon>
        <taxon>Laurasiatheria</taxon>
        <taxon>Chiroptera</taxon>
        <taxon>Yinpterochiroptera</taxon>
        <taxon>Rhinolophoidea</taxon>
        <taxon>Rhinolophidae</taxon>
        <taxon>Rhinolophinae</taxon>
        <taxon>Rhinolophus</taxon>
    </lineage>
</organism>
<sequence>MLGKGVWRWGLLSTHTHLDLITREAWAHGCDPVSKVKVGWHGQRFGAGGLSFLCSGCHCGVQLVEVEQEATAGAAWGGEGGTGTDGSPRHTFSVLVINGWRRLDLNTSAGDSRPPQPLRYLALGERGAGFCWGVSFQVTSQSPQVVPGVGTPPRCVGRGGVLDNLMFSTLTPFFVFKVGVGAAAKSGYWVGPLSPHSSLPASCAVAGVAVASWFAEPSEGDRALDGSAGSAHLPLGCEHSQVTAWLDRHLQWEGPEWQTPRVWWACTLP</sequence>
<protein>
    <submittedName>
        <fullName evidence="1">Uncharacterized protein</fullName>
    </submittedName>
</protein>